<gene>
    <name evidence="2" type="ORF">SNAT2548_LOCUS6866</name>
</gene>
<evidence type="ECO:0000313" key="2">
    <source>
        <dbReference type="EMBL" id="CAE7208991.1"/>
    </source>
</evidence>
<sequence>MSGAGRVWCAWWLQALNLLSLLCLVVDAAKDASCLIQVNQPAASLSATSTLDQWIPRMMSFPVTTREPWMRSQGIQDLFIREIFQHIGVSSKYYVEFGYDAASFEQQAQCGPNTGALRDQGWTGLLLDGNHENASINLHKHFLFQNNIVDLFKKYKVPKDLGYLSVDMDSHDFFVLKSILNGGYRPALFTAEYNANYGGKPIAITMLDPTLPTGEVPKGFEFKFSGCSWGASAYALNMLAEEHGYKLIGRVDILDLCFLRKDLISPDWEVPSFDWYFQGGKGTRKMHQDQTDAKILDRMADYTTWRETGDLQAAKKRASELLKQQMGGTTCWSQVVR</sequence>
<feature type="chain" id="PRO_5032771801" description="Thiamine pyrimidine synthase" evidence="1">
    <location>
        <begin position="29"/>
        <end position="337"/>
    </location>
</feature>
<accession>A0A812JL19</accession>
<reference evidence="2" key="1">
    <citation type="submission" date="2021-02" db="EMBL/GenBank/DDBJ databases">
        <authorList>
            <person name="Dougan E. K."/>
            <person name="Rhodes N."/>
            <person name="Thang M."/>
            <person name="Chan C."/>
        </authorList>
    </citation>
    <scope>NUCLEOTIDE SEQUENCE</scope>
</reference>
<dbReference type="AlphaFoldDB" id="A0A812JL19"/>
<dbReference type="Proteomes" id="UP000604046">
    <property type="component" value="Unassembled WGS sequence"/>
</dbReference>
<evidence type="ECO:0000256" key="1">
    <source>
        <dbReference type="SAM" id="SignalP"/>
    </source>
</evidence>
<dbReference type="OrthoDB" id="10001675at2759"/>
<name>A0A812JL19_9DINO</name>
<dbReference type="EMBL" id="CAJNDS010000466">
    <property type="protein sequence ID" value="CAE7208991.1"/>
    <property type="molecule type" value="Genomic_DNA"/>
</dbReference>
<proteinExistence type="predicted"/>
<evidence type="ECO:0008006" key="4">
    <source>
        <dbReference type="Google" id="ProtNLM"/>
    </source>
</evidence>
<comment type="caution">
    <text evidence="2">The sequence shown here is derived from an EMBL/GenBank/DDBJ whole genome shotgun (WGS) entry which is preliminary data.</text>
</comment>
<evidence type="ECO:0000313" key="3">
    <source>
        <dbReference type="Proteomes" id="UP000604046"/>
    </source>
</evidence>
<feature type="signal peptide" evidence="1">
    <location>
        <begin position="1"/>
        <end position="28"/>
    </location>
</feature>
<organism evidence="2 3">
    <name type="scientific">Symbiodinium natans</name>
    <dbReference type="NCBI Taxonomy" id="878477"/>
    <lineage>
        <taxon>Eukaryota</taxon>
        <taxon>Sar</taxon>
        <taxon>Alveolata</taxon>
        <taxon>Dinophyceae</taxon>
        <taxon>Suessiales</taxon>
        <taxon>Symbiodiniaceae</taxon>
        <taxon>Symbiodinium</taxon>
    </lineage>
</organism>
<protein>
    <recommendedName>
        <fullName evidence="4">Thiamine pyrimidine synthase</fullName>
    </recommendedName>
</protein>
<keyword evidence="1" id="KW-0732">Signal</keyword>
<keyword evidence="3" id="KW-1185">Reference proteome</keyword>